<dbReference type="AlphaFoldDB" id="S8EFK3"/>
<dbReference type="Pfam" id="PF04927">
    <property type="entry name" value="SMP"/>
    <property type="match status" value="2"/>
</dbReference>
<dbReference type="Proteomes" id="UP000015453">
    <property type="component" value="Unassembled WGS sequence"/>
</dbReference>
<dbReference type="InterPro" id="IPR007011">
    <property type="entry name" value="LEA_SMP_dom"/>
</dbReference>
<feature type="domain" description="SMP" evidence="3">
    <location>
        <begin position="88"/>
        <end position="136"/>
    </location>
</feature>
<feature type="non-terminal residue" evidence="4">
    <location>
        <position position="136"/>
    </location>
</feature>
<feature type="non-terminal residue" evidence="4">
    <location>
        <position position="1"/>
    </location>
</feature>
<reference evidence="4 5" key="1">
    <citation type="journal article" date="2013" name="BMC Genomics">
        <title>The miniature genome of a carnivorous plant Genlisea aurea contains a low number of genes and short non-coding sequences.</title>
        <authorList>
            <person name="Leushkin E.V."/>
            <person name="Sutormin R.A."/>
            <person name="Nabieva E.R."/>
            <person name="Penin A.A."/>
            <person name="Kondrashov A.S."/>
            <person name="Logacheva M.D."/>
        </authorList>
    </citation>
    <scope>NUCLEOTIDE SEQUENCE [LARGE SCALE GENOMIC DNA]</scope>
</reference>
<sequence length="136" mass="13578">ADGAAQQGGITIGEALEACARGVGNKAVDHSDAAAIQAAVSPAGLSATAMSAAAFNDGLIGDEGKVKIADILTASHFLFLFLTGFGGATDKLPADRAATMDDADRVMRAEQMNDPQMPVYPGGVAESVASAAGINE</sequence>
<organism evidence="4 5">
    <name type="scientific">Genlisea aurea</name>
    <dbReference type="NCBI Taxonomy" id="192259"/>
    <lineage>
        <taxon>Eukaryota</taxon>
        <taxon>Viridiplantae</taxon>
        <taxon>Streptophyta</taxon>
        <taxon>Embryophyta</taxon>
        <taxon>Tracheophyta</taxon>
        <taxon>Spermatophyta</taxon>
        <taxon>Magnoliopsida</taxon>
        <taxon>eudicotyledons</taxon>
        <taxon>Gunneridae</taxon>
        <taxon>Pentapetalae</taxon>
        <taxon>asterids</taxon>
        <taxon>lamiids</taxon>
        <taxon>Lamiales</taxon>
        <taxon>Lentibulariaceae</taxon>
        <taxon>Genlisea</taxon>
    </lineage>
</organism>
<evidence type="ECO:0000256" key="1">
    <source>
        <dbReference type="ARBA" id="ARBA00010733"/>
    </source>
</evidence>
<evidence type="ECO:0000313" key="4">
    <source>
        <dbReference type="EMBL" id="EPS71362.1"/>
    </source>
</evidence>
<dbReference type="EMBL" id="AUSU01001291">
    <property type="protein sequence ID" value="EPS71362.1"/>
    <property type="molecule type" value="Genomic_DNA"/>
</dbReference>
<dbReference type="PANTHER" id="PTHR31174">
    <property type="entry name" value="SEED MATURATION FAMILY PROTEIN"/>
    <property type="match status" value="1"/>
</dbReference>
<feature type="domain" description="SMP" evidence="3">
    <location>
        <begin position="10"/>
        <end position="57"/>
    </location>
</feature>
<keyword evidence="5" id="KW-1185">Reference proteome</keyword>
<dbReference type="OrthoDB" id="2014755at2759"/>
<protein>
    <recommendedName>
        <fullName evidence="3">SMP domain-containing protein</fullName>
    </recommendedName>
</protein>
<dbReference type="PANTHER" id="PTHR31174:SF7">
    <property type="entry name" value="LATE EMBRYOGENESIS ABUNDANT PROTEIN 31-RELATED"/>
    <property type="match status" value="1"/>
</dbReference>
<dbReference type="InterPro" id="IPR042971">
    <property type="entry name" value="LEA_SMP"/>
</dbReference>
<keyword evidence="2" id="KW-0677">Repeat</keyword>
<evidence type="ECO:0000259" key="3">
    <source>
        <dbReference type="Pfam" id="PF04927"/>
    </source>
</evidence>
<evidence type="ECO:0000256" key="2">
    <source>
        <dbReference type="ARBA" id="ARBA00022737"/>
    </source>
</evidence>
<evidence type="ECO:0000313" key="5">
    <source>
        <dbReference type="Proteomes" id="UP000015453"/>
    </source>
</evidence>
<accession>S8EFK3</accession>
<comment type="similarity">
    <text evidence="1">Belongs to the LEA type SMP family.</text>
</comment>
<name>S8EFK3_9LAMI</name>
<gene>
    <name evidence="4" type="ORF">M569_03400</name>
</gene>
<comment type="caution">
    <text evidence="4">The sequence shown here is derived from an EMBL/GenBank/DDBJ whole genome shotgun (WGS) entry which is preliminary data.</text>
</comment>
<proteinExistence type="inferred from homology"/>